<dbReference type="GO" id="GO:0046500">
    <property type="term" value="P:S-adenosylmethionine metabolic process"/>
    <property type="evidence" value="ECO:0007669"/>
    <property type="project" value="TreeGrafter"/>
</dbReference>
<dbReference type="FunFam" id="3.40.50.150:FF:000113">
    <property type="entry name" value="Glycine N-methyltransferase"/>
    <property type="match status" value="1"/>
</dbReference>
<dbReference type="STRING" id="283909.R7UQ20"/>
<dbReference type="GO" id="GO:0051289">
    <property type="term" value="P:protein homotetramerization"/>
    <property type="evidence" value="ECO:0007669"/>
    <property type="project" value="TreeGrafter"/>
</dbReference>
<dbReference type="GO" id="GO:0006111">
    <property type="term" value="P:regulation of gluconeogenesis"/>
    <property type="evidence" value="ECO:0007669"/>
    <property type="project" value="TreeGrafter"/>
</dbReference>
<dbReference type="InterPro" id="IPR029063">
    <property type="entry name" value="SAM-dependent_MTases_sf"/>
</dbReference>
<dbReference type="Gene3D" id="3.30.46.10">
    <property type="entry name" value="Glycine N-methyltransferase, chain A, domain 1"/>
    <property type="match status" value="1"/>
</dbReference>
<dbReference type="GO" id="GO:1904047">
    <property type="term" value="F:S-adenosyl-L-methionine binding"/>
    <property type="evidence" value="ECO:0007669"/>
    <property type="project" value="TreeGrafter"/>
</dbReference>
<keyword evidence="17" id="KW-1185">Reference proteome</keyword>
<reference evidence="15 17" key="2">
    <citation type="journal article" date="2013" name="Nature">
        <title>Insights into bilaterian evolution from three spiralian genomes.</title>
        <authorList>
            <person name="Simakov O."/>
            <person name="Marletaz F."/>
            <person name="Cho S.J."/>
            <person name="Edsinger-Gonzales E."/>
            <person name="Havlak P."/>
            <person name="Hellsten U."/>
            <person name="Kuo D.H."/>
            <person name="Larsson T."/>
            <person name="Lv J."/>
            <person name="Arendt D."/>
            <person name="Savage R."/>
            <person name="Osoegawa K."/>
            <person name="de Jong P."/>
            <person name="Grimwood J."/>
            <person name="Chapman J.A."/>
            <person name="Shapiro H."/>
            <person name="Aerts A."/>
            <person name="Otillar R.P."/>
            <person name="Terry A.Y."/>
            <person name="Boore J.L."/>
            <person name="Grigoriev I.V."/>
            <person name="Lindberg D.R."/>
            <person name="Seaver E.C."/>
            <person name="Weisblat D.A."/>
            <person name="Putnam N.H."/>
            <person name="Rokhsar D.S."/>
        </authorList>
    </citation>
    <scope>NUCLEOTIDE SEQUENCE</scope>
    <source>
        <strain evidence="15 17">I ESC-2004</strain>
    </source>
</reference>
<dbReference type="GO" id="GO:0017174">
    <property type="term" value="F:glycine N-methyltransferase activity"/>
    <property type="evidence" value="ECO:0007669"/>
    <property type="project" value="UniProtKB-EC"/>
</dbReference>
<feature type="binding site" evidence="13">
    <location>
        <position position="65"/>
    </location>
    <ligand>
        <name>S-adenosyl-L-methionine</name>
        <dbReference type="ChEBI" id="CHEBI:59789"/>
    </ligand>
</feature>
<keyword evidence="5" id="KW-0963">Cytoplasm</keyword>
<evidence type="ECO:0000256" key="10">
    <source>
        <dbReference type="ARBA" id="ARBA00022954"/>
    </source>
</evidence>
<dbReference type="PIRSF" id="PIRSF000385">
    <property type="entry name" value="Gly_N-mtase"/>
    <property type="match status" value="1"/>
</dbReference>
<protein>
    <recommendedName>
        <fullName evidence="4">Glycine N-methyltransferase</fullName>
        <ecNumber evidence="3">2.1.1.20</ecNumber>
    </recommendedName>
</protein>
<dbReference type="AlphaFoldDB" id="R7UQ20"/>
<dbReference type="GO" id="GO:0005829">
    <property type="term" value="C:cytosol"/>
    <property type="evidence" value="ECO:0007669"/>
    <property type="project" value="TreeGrafter"/>
</dbReference>
<evidence type="ECO:0000313" key="15">
    <source>
        <dbReference type="EMBL" id="ELU08594.1"/>
    </source>
</evidence>
<accession>R7UQ20</accession>
<keyword evidence="9 12" id="KW-0949">S-adenosyl-L-methionine</keyword>
<dbReference type="PANTHER" id="PTHR16458:SF2">
    <property type="entry name" value="GLYCINE N-METHYLTRANSFERASE"/>
    <property type="match status" value="1"/>
</dbReference>
<name>R7UQ20_CAPTE</name>
<dbReference type="HOGENOM" id="CLU_069129_0_0_1"/>
<dbReference type="GO" id="GO:1901052">
    <property type="term" value="P:sarcosine metabolic process"/>
    <property type="evidence" value="ECO:0007669"/>
    <property type="project" value="TreeGrafter"/>
</dbReference>
<dbReference type="GO" id="GO:0006730">
    <property type="term" value="P:one-carbon metabolic process"/>
    <property type="evidence" value="ECO:0007669"/>
    <property type="project" value="TreeGrafter"/>
</dbReference>
<evidence type="ECO:0000256" key="4">
    <source>
        <dbReference type="ARBA" id="ARBA00019972"/>
    </source>
</evidence>
<evidence type="ECO:0000256" key="7">
    <source>
        <dbReference type="ARBA" id="ARBA00022603"/>
    </source>
</evidence>
<dbReference type="Gene3D" id="3.40.50.150">
    <property type="entry name" value="Vaccinia Virus protein VP39"/>
    <property type="match status" value="1"/>
</dbReference>
<feature type="domain" description="Methyltransferase" evidence="14">
    <location>
        <begin position="61"/>
        <end position="174"/>
    </location>
</feature>
<feature type="binding site" evidence="13">
    <location>
        <position position="86"/>
    </location>
    <ligand>
        <name>S-adenosyl-L-methionine</name>
        <dbReference type="ChEBI" id="CHEBI:59789"/>
    </ligand>
</feature>
<dbReference type="InterPro" id="IPR041698">
    <property type="entry name" value="Methyltransf_25"/>
</dbReference>
<dbReference type="InterPro" id="IPR014369">
    <property type="entry name" value="Gly/Sar_N_MeTrfase"/>
</dbReference>
<evidence type="ECO:0000256" key="12">
    <source>
        <dbReference type="PIRNR" id="PIRNR000385"/>
    </source>
</evidence>
<dbReference type="CDD" id="cd02440">
    <property type="entry name" value="AdoMet_MTases"/>
    <property type="match status" value="1"/>
</dbReference>
<evidence type="ECO:0000256" key="5">
    <source>
        <dbReference type="ARBA" id="ARBA00022490"/>
    </source>
</evidence>
<evidence type="ECO:0000259" key="14">
    <source>
        <dbReference type="Pfam" id="PF13649"/>
    </source>
</evidence>
<feature type="binding site" evidence="13">
    <location>
        <begin position="117"/>
        <end position="118"/>
    </location>
    <ligand>
        <name>S-adenosyl-L-methionine</name>
        <dbReference type="ChEBI" id="CHEBI:59789"/>
    </ligand>
</feature>
<dbReference type="Proteomes" id="UP000014760">
    <property type="component" value="Unassembled WGS sequence"/>
</dbReference>
<comment type="similarity">
    <text evidence="12">Belongs to the class I-like SAM-binding methyltransferase superfamily. Glycine N-methyltransferase family.</text>
</comment>
<evidence type="ECO:0000256" key="2">
    <source>
        <dbReference type="ARBA" id="ARBA00011881"/>
    </source>
</evidence>
<gene>
    <name evidence="15" type="ORF">CAPTEDRAFT_99914</name>
</gene>
<comment type="catalytic activity">
    <reaction evidence="11">
        <text>glycine + S-adenosyl-L-methionine = sarcosine + S-adenosyl-L-homocysteine + H(+)</text>
        <dbReference type="Rhea" id="RHEA:19937"/>
        <dbReference type="ChEBI" id="CHEBI:15378"/>
        <dbReference type="ChEBI" id="CHEBI:57305"/>
        <dbReference type="ChEBI" id="CHEBI:57433"/>
        <dbReference type="ChEBI" id="CHEBI:57856"/>
        <dbReference type="ChEBI" id="CHEBI:59789"/>
        <dbReference type="EC" id="2.1.1.20"/>
    </reaction>
    <physiologicalReaction direction="left-to-right" evidence="11">
        <dbReference type="Rhea" id="RHEA:19938"/>
    </physiologicalReaction>
</comment>
<evidence type="ECO:0000313" key="17">
    <source>
        <dbReference type="Proteomes" id="UP000014760"/>
    </source>
</evidence>
<dbReference type="OrthoDB" id="6261254at2759"/>
<keyword evidence="8 12" id="KW-0808">Transferase</keyword>
<evidence type="ECO:0000256" key="1">
    <source>
        <dbReference type="ARBA" id="ARBA00004496"/>
    </source>
</evidence>
<sequence length="295" mass="33718">MVDSVYRTRSLGVAAEGLPDQYADGKAAKVWEYYIGGKQKRTEQYRTWIVNLLRERNCQKILDVACGTGVDSIFLLEEGFDVMSTDASDKMLKFALKERWSRRKEAEFDKWVIEEANWLTLVDDLDDVPEVPEGGFDAVLCLGNSFAHLPDFEGKNLKQKIALENFRAMVKPGGILLLDHRNYDDIITTGSVPEKNVYYNSDHIVDIKCSNLYVNGHPTLTTLDYTMDISKIIQESPKNTHHFRLSYYPHLLSGFNGLVEKVFGDKKKHDIFGDFMPIGDISHPAYYIHAIQRLK</sequence>
<organism evidence="15">
    <name type="scientific">Capitella teleta</name>
    <name type="common">Polychaete worm</name>
    <dbReference type="NCBI Taxonomy" id="283909"/>
    <lineage>
        <taxon>Eukaryota</taxon>
        <taxon>Metazoa</taxon>
        <taxon>Spiralia</taxon>
        <taxon>Lophotrochozoa</taxon>
        <taxon>Annelida</taxon>
        <taxon>Polychaeta</taxon>
        <taxon>Sedentaria</taxon>
        <taxon>Scolecida</taxon>
        <taxon>Capitellidae</taxon>
        <taxon>Capitella</taxon>
    </lineage>
</organism>
<evidence type="ECO:0000256" key="13">
    <source>
        <dbReference type="PIRSR" id="PIRSR000385-2"/>
    </source>
</evidence>
<dbReference type="EMBL" id="KB298910">
    <property type="protein sequence ID" value="ELU08594.1"/>
    <property type="molecule type" value="Genomic_DNA"/>
</dbReference>
<feature type="binding site" evidence="13">
    <location>
        <position position="41"/>
    </location>
    <ligand>
        <name>S-adenosyl-L-methionine</name>
        <dbReference type="ChEBI" id="CHEBI:59789"/>
    </ligand>
</feature>
<dbReference type="GO" id="GO:0046498">
    <property type="term" value="P:S-adenosylhomocysteine metabolic process"/>
    <property type="evidence" value="ECO:0007669"/>
    <property type="project" value="TreeGrafter"/>
</dbReference>
<dbReference type="PANTHER" id="PTHR16458">
    <property type="entry name" value="GLYCINE N-METHYLTRANSFERASE"/>
    <property type="match status" value="1"/>
</dbReference>
<feature type="binding site" evidence="13">
    <location>
        <position position="22"/>
    </location>
    <ligand>
        <name>S-adenosyl-L-methionine</name>
        <dbReference type="ChEBI" id="CHEBI:59789"/>
    </ligand>
</feature>
<feature type="binding site" evidence="13">
    <location>
        <position position="142"/>
    </location>
    <ligand>
        <name>S-adenosyl-L-methionine</name>
        <dbReference type="ChEBI" id="CHEBI:59789"/>
    </ligand>
</feature>
<proteinExistence type="inferred from homology"/>
<dbReference type="GO" id="GO:0016594">
    <property type="term" value="F:glycine binding"/>
    <property type="evidence" value="ECO:0007669"/>
    <property type="project" value="TreeGrafter"/>
</dbReference>
<evidence type="ECO:0000256" key="9">
    <source>
        <dbReference type="ARBA" id="ARBA00022691"/>
    </source>
</evidence>
<evidence type="ECO:0000256" key="11">
    <source>
        <dbReference type="ARBA" id="ARBA00048261"/>
    </source>
</evidence>
<dbReference type="OMA" id="LETGCAP"/>
<dbReference type="EC" id="2.1.1.20" evidence="3"/>
<dbReference type="SUPFAM" id="SSF53335">
    <property type="entry name" value="S-adenosyl-L-methionine-dependent methyltransferases"/>
    <property type="match status" value="1"/>
</dbReference>
<feature type="binding site" evidence="13">
    <location>
        <position position="31"/>
    </location>
    <ligand>
        <name>S-adenosyl-L-methionine</name>
        <dbReference type="ChEBI" id="CHEBI:59789"/>
    </ligand>
</feature>
<dbReference type="GO" id="GO:0042802">
    <property type="term" value="F:identical protein binding"/>
    <property type="evidence" value="ECO:0007669"/>
    <property type="project" value="TreeGrafter"/>
</dbReference>
<reference evidence="16" key="3">
    <citation type="submission" date="2015-06" db="UniProtKB">
        <authorList>
            <consortium name="EnsemblMetazoa"/>
        </authorList>
    </citation>
    <scope>IDENTIFICATION</scope>
</reference>
<comment type="subcellular location">
    <subcellularLocation>
        <location evidence="1">Cytoplasm</location>
    </subcellularLocation>
</comment>
<evidence type="ECO:0000313" key="16">
    <source>
        <dbReference type="EnsemblMetazoa" id="CapteP99914"/>
    </source>
</evidence>
<reference evidence="17" key="1">
    <citation type="submission" date="2012-12" db="EMBL/GenBank/DDBJ databases">
        <authorList>
            <person name="Hellsten U."/>
            <person name="Grimwood J."/>
            <person name="Chapman J.A."/>
            <person name="Shapiro H."/>
            <person name="Aerts A."/>
            <person name="Otillar R.P."/>
            <person name="Terry A.Y."/>
            <person name="Boore J.L."/>
            <person name="Simakov O."/>
            <person name="Marletaz F."/>
            <person name="Cho S.-J."/>
            <person name="Edsinger-Gonzales E."/>
            <person name="Havlak P."/>
            <person name="Kuo D.-H."/>
            <person name="Larsson T."/>
            <person name="Lv J."/>
            <person name="Arendt D."/>
            <person name="Savage R."/>
            <person name="Osoegawa K."/>
            <person name="de Jong P."/>
            <person name="Lindberg D.R."/>
            <person name="Seaver E.C."/>
            <person name="Weisblat D.A."/>
            <person name="Putnam N.H."/>
            <person name="Grigoriev I.V."/>
            <person name="Rokhsar D.S."/>
        </authorList>
    </citation>
    <scope>NUCLEOTIDE SEQUENCE</scope>
    <source>
        <strain evidence="17">I ESC-2004</strain>
    </source>
</reference>
<evidence type="ECO:0000256" key="8">
    <source>
        <dbReference type="ARBA" id="ARBA00022679"/>
    </source>
</evidence>
<dbReference type="EMBL" id="AMQN01006661">
    <property type="status" value="NOT_ANNOTATED_CDS"/>
    <property type="molecule type" value="Genomic_DNA"/>
</dbReference>
<dbReference type="FunCoup" id="R7UQ20">
    <property type="interactions" value="91"/>
</dbReference>
<dbReference type="PROSITE" id="PS51600">
    <property type="entry name" value="SAM_GNMT"/>
    <property type="match status" value="1"/>
</dbReference>
<keyword evidence="10" id="KW-0290">Folate-binding</keyword>
<comment type="subunit">
    <text evidence="2">Homotetramer.</text>
</comment>
<evidence type="ECO:0000256" key="3">
    <source>
        <dbReference type="ARBA" id="ARBA00011999"/>
    </source>
</evidence>
<dbReference type="EnsemblMetazoa" id="CapteT99914">
    <property type="protein sequence ID" value="CapteP99914"/>
    <property type="gene ID" value="CapteG99914"/>
</dbReference>
<evidence type="ECO:0000256" key="6">
    <source>
        <dbReference type="ARBA" id="ARBA00022553"/>
    </source>
</evidence>
<dbReference type="GO" id="GO:0005542">
    <property type="term" value="F:folic acid binding"/>
    <property type="evidence" value="ECO:0007669"/>
    <property type="project" value="UniProtKB-KW"/>
</dbReference>
<dbReference type="GO" id="GO:0032259">
    <property type="term" value="P:methylation"/>
    <property type="evidence" value="ECO:0007669"/>
    <property type="project" value="UniProtKB-KW"/>
</dbReference>
<dbReference type="Pfam" id="PF13649">
    <property type="entry name" value="Methyltransf_25"/>
    <property type="match status" value="1"/>
</dbReference>
<keyword evidence="6" id="KW-0597">Phosphoprotein</keyword>
<keyword evidence="7 12" id="KW-0489">Methyltransferase</keyword>